<evidence type="ECO:0000256" key="7">
    <source>
        <dbReference type="ARBA" id="ARBA00023098"/>
    </source>
</evidence>
<evidence type="ECO:0000313" key="12">
    <source>
        <dbReference type="EMBL" id="KFH47866.1"/>
    </source>
</evidence>
<dbReference type="GO" id="GO:0034626">
    <property type="term" value="P:fatty acid elongation, polyunsaturated fatty acid"/>
    <property type="evidence" value="ECO:0007669"/>
    <property type="project" value="TreeGrafter"/>
</dbReference>
<evidence type="ECO:0000256" key="5">
    <source>
        <dbReference type="ARBA" id="ARBA00022832"/>
    </source>
</evidence>
<keyword evidence="6 10" id="KW-1133">Transmembrane helix</keyword>
<evidence type="ECO:0000256" key="1">
    <source>
        <dbReference type="ARBA" id="ARBA00004141"/>
    </source>
</evidence>
<keyword evidence="8 10" id="KW-0472">Membrane</keyword>
<evidence type="ECO:0000313" key="13">
    <source>
        <dbReference type="Proteomes" id="UP000029964"/>
    </source>
</evidence>
<comment type="similarity">
    <text evidence="10">Belongs to the ELO family.</text>
</comment>
<dbReference type="Proteomes" id="UP000029964">
    <property type="component" value="Unassembled WGS sequence"/>
</dbReference>
<feature type="transmembrane region" description="Helical" evidence="10">
    <location>
        <begin position="214"/>
        <end position="236"/>
    </location>
</feature>
<keyword evidence="13" id="KW-1185">Reference proteome</keyword>
<reference evidence="13" key="1">
    <citation type="journal article" date="2014" name="Genome Announc.">
        <title>Genome sequence and annotation of Acremonium chrysogenum, producer of the beta-lactam antibiotic cephalosporin C.</title>
        <authorList>
            <person name="Terfehr D."/>
            <person name="Dahlmann T.A."/>
            <person name="Specht T."/>
            <person name="Zadra I."/>
            <person name="Kuernsteiner H."/>
            <person name="Kueck U."/>
        </authorList>
    </citation>
    <scope>NUCLEOTIDE SEQUENCE [LARGE SCALE GENOMIC DNA]</scope>
    <source>
        <strain evidence="13">ATCC 11550 / CBS 779.69 / DSM 880 / IAM 14645 / JCM 23072 / IMI 49137</strain>
    </source>
</reference>
<dbReference type="STRING" id="857340.A0A086TET4"/>
<dbReference type="AlphaFoldDB" id="A0A086TET4"/>
<keyword evidence="7 10" id="KW-0443">Lipid metabolism</keyword>
<dbReference type="GO" id="GO:0005789">
    <property type="term" value="C:endoplasmic reticulum membrane"/>
    <property type="evidence" value="ECO:0007669"/>
    <property type="project" value="TreeGrafter"/>
</dbReference>
<dbReference type="InterPro" id="IPR002076">
    <property type="entry name" value="ELO_fam"/>
</dbReference>
<evidence type="ECO:0000256" key="10">
    <source>
        <dbReference type="RuleBase" id="RU361115"/>
    </source>
</evidence>
<keyword evidence="4 10" id="KW-0812">Transmembrane</keyword>
<keyword evidence="3 10" id="KW-0808">Transferase</keyword>
<comment type="caution">
    <text evidence="12">The sequence shown here is derived from an EMBL/GenBank/DDBJ whole genome shotgun (WGS) entry which is preliminary data.</text>
</comment>
<dbReference type="Pfam" id="PF01151">
    <property type="entry name" value="ELO"/>
    <property type="match status" value="1"/>
</dbReference>
<dbReference type="PANTHER" id="PTHR11157:SF169">
    <property type="entry name" value="ELONGATION OF FATTY ACIDS PROTEIN"/>
    <property type="match status" value="1"/>
</dbReference>
<keyword evidence="5 10" id="KW-0276">Fatty acid metabolism</keyword>
<evidence type="ECO:0000256" key="3">
    <source>
        <dbReference type="ARBA" id="ARBA00022679"/>
    </source>
</evidence>
<dbReference type="PANTHER" id="PTHR11157">
    <property type="entry name" value="FATTY ACID ACYL TRANSFERASE-RELATED"/>
    <property type="match status" value="1"/>
</dbReference>
<dbReference type="EC" id="2.3.1.-" evidence="10"/>
<proteinExistence type="inferred from homology"/>
<dbReference type="GO" id="GO:0030148">
    <property type="term" value="P:sphingolipid biosynthetic process"/>
    <property type="evidence" value="ECO:0007669"/>
    <property type="project" value="TreeGrafter"/>
</dbReference>
<sequence>MHPFNIPDNIFTAALDARVPLTIAAVYAVTVKLATRYNLSRNKKAWPISRTRPFFAFVVLHNILLAVYSAWTFWGMLSGMRRSIVSPLGPGGPAATADTFCHVHGPAGLGNSIYYDDLTGSWGSLSRDGAAAMVNGAPSNLQPGRLWNEGLAYYGWIFYLSKFYEVLDTFIILAKGKPSSTLQTYHHAGAMLCMWAGIRYMASPIWVFVLVNSFIHALMYTYYTLTALSVKIPMFIKRTLTTMQITQFVVGGSYTMVHSFVSYVVPVIIPSNAAAAAAAATAPVGSPAANALDSIRKLVFGDAADKAAAAPASSSETIHVAQPCIVTAGETFAIWLNVLYLAPLTYLFVSFFIASYVKRSNAASKMNGKADRRPSNVHLAEKAGWDAARGIEREVYGGENMVGGGSAAVDDDLSAAPAKKSAKSRKRV</sequence>
<name>A0A086TET4_HAPC1</name>
<dbReference type="GO" id="GO:0034625">
    <property type="term" value="P:fatty acid elongation, monounsaturated fatty acid"/>
    <property type="evidence" value="ECO:0007669"/>
    <property type="project" value="TreeGrafter"/>
</dbReference>
<organism evidence="12 13">
    <name type="scientific">Hapsidospora chrysogenum (strain ATCC 11550 / CBS 779.69 / DSM 880 / IAM 14645 / JCM 23072 / IMI 49137)</name>
    <name type="common">Acremonium chrysogenum</name>
    <dbReference type="NCBI Taxonomy" id="857340"/>
    <lineage>
        <taxon>Eukaryota</taxon>
        <taxon>Fungi</taxon>
        <taxon>Dikarya</taxon>
        <taxon>Ascomycota</taxon>
        <taxon>Pezizomycotina</taxon>
        <taxon>Sordariomycetes</taxon>
        <taxon>Hypocreomycetidae</taxon>
        <taxon>Hypocreales</taxon>
        <taxon>Bionectriaceae</taxon>
        <taxon>Hapsidospora</taxon>
    </lineage>
</organism>
<accession>A0A086TET4</accession>
<evidence type="ECO:0000256" key="8">
    <source>
        <dbReference type="ARBA" id="ARBA00023136"/>
    </source>
</evidence>
<gene>
    <name evidence="12" type="ORF">ACRE_012620</name>
</gene>
<dbReference type="EMBL" id="JPKY01000006">
    <property type="protein sequence ID" value="KFH47866.1"/>
    <property type="molecule type" value="Genomic_DNA"/>
</dbReference>
<dbReference type="GO" id="GO:0019367">
    <property type="term" value="P:fatty acid elongation, saturated fatty acid"/>
    <property type="evidence" value="ECO:0007669"/>
    <property type="project" value="TreeGrafter"/>
</dbReference>
<evidence type="ECO:0000256" key="2">
    <source>
        <dbReference type="ARBA" id="ARBA00022516"/>
    </source>
</evidence>
<feature type="transmembrane region" description="Helical" evidence="10">
    <location>
        <begin position="54"/>
        <end position="74"/>
    </location>
</feature>
<feature type="transmembrane region" description="Helical" evidence="10">
    <location>
        <begin position="332"/>
        <end position="357"/>
    </location>
</feature>
<evidence type="ECO:0000256" key="4">
    <source>
        <dbReference type="ARBA" id="ARBA00022692"/>
    </source>
</evidence>
<evidence type="ECO:0000256" key="6">
    <source>
        <dbReference type="ARBA" id="ARBA00022989"/>
    </source>
</evidence>
<dbReference type="HOGENOM" id="CLU_017661_2_0_1"/>
<feature type="transmembrane region" description="Helical" evidence="10">
    <location>
        <begin position="248"/>
        <end position="269"/>
    </location>
</feature>
<comment type="catalytic activity">
    <reaction evidence="10">
        <text>an acyl-CoA + malonyl-CoA + H(+) = a 3-oxoacyl-CoA + CO2 + CoA</text>
        <dbReference type="Rhea" id="RHEA:50252"/>
        <dbReference type="ChEBI" id="CHEBI:15378"/>
        <dbReference type="ChEBI" id="CHEBI:16526"/>
        <dbReference type="ChEBI" id="CHEBI:57287"/>
        <dbReference type="ChEBI" id="CHEBI:57384"/>
        <dbReference type="ChEBI" id="CHEBI:58342"/>
        <dbReference type="ChEBI" id="CHEBI:90726"/>
    </reaction>
    <physiologicalReaction direction="left-to-right" evidence="10">
        <dbReference type="Rhea" id="RHEA:50253"/>
    </physiologicalReaction>
</comment>
<feature type="transmembrane region" description="Helical" evidence="10">
    <location>
        <begin position="17"/>
        <end position="34"/>
    </location>
</feature>
<dbReference type="OrthoDB" id="10259681at2759"/>
<evidence type="ECO:0000256" key="9">
    <source>
        <dbReference type="ARBA" id="ARBA00023160"/>
    </source>
</evidence>
<evidence type="ECO:0000256" key="11">
    <source>
        <dbReference type="SAM" id="MobiDB-lite"/>
    </source>
</evidence>
<comment type="subcellular location">
    <subcellularLocation>
        <location evidence="1">Membrane</location>
        <topology evidence="1">Multi-pass membrane protein</topology>
    </subcellularLocation>
</comment>
<protein>
    <recommendedName>
        <fullName evidence="10">Elongation of fatty acids protein</fullName>
        <ecNumber evidence="10">2.3.1.-</ecNumber>
    </recommendedName>
</protein>
<feature type="region of interest" description="Disordered" evidence="11">
    <location>
        <begin position="405"/>
        <end position="428"/>
    </location>
</feature>
<keyword evidence="9 10" id="KW-0275">Fatty acid biosynthesis</keyword>
<dbReference type="GO" id="GO:0042761">
    <property type="term" value="P:very long-chain fatty acid biosynthetic process"/>
    <property type="evidence" value="ECO:0007669"/>
    <property type="project" value="TreeGrafter"/>
</dbReference>
<keyword evidence="2 10" id="KW-0444">Lipid biosynthesis</keyword>
<dbReference type="GO" id="GO:0009922">
    <property type="term" value="F:fatty acid elongase activity"/>
    <property type="evidence" value="ECO:0007669"/>
    <property type="project" value="InterPro"/>
</dbReference>